<dbReference type="Proteomes" id="UP001596494">
    <property type="component" value="Unassembled WGS sequence"/>
</dbReference>
<dbReference type="InterPro" id="IPR014519">
    <property type="entry name" value="UCP024492"/>
</dbReference>
<dbReference type="RefSeq" id="WP_289216702.1">
    <property type="nucleotide sequence ID" value="NZ_JAPVRC010000007.1"/>
</dbReference>
<accession>A0ABW2K3W2</accession>
<evidence type="ECO:0000313" key="2">
    <source>
        <dbReference type="Proteomes" id="UP001596494"/>
    </source>
</evidence>
<dbReference type="PANTHER" id="PTHR39337">
    <property type="entry name" value="BLR5642 PROTEIN"/>
    <property type="match status" value="1"/>
</dbReference>
<dbReference type="Pfam" id="PF04343">
    <property type="entry name" value="DUF488"/>
    <property type="match status" value="1"/>
</dbReference>
<organism evidence="1 2">
    <name type="scientific">Halobacillus campisalis</name>
    <dbReference type="NCBI Taxonomy" id="435909"/>
    <lineage>
        <taxon>Bacteria</taxon>
        <taxon>Bacillati</taxon>
        <taxon>Bacillota</taxon>
        <taxon>Bacilli</taxon>
        <taxon>Bacillales</taxon>
        <taxon>Bacillaceae</taxon>
        <taxon>Halobacillus</taxon>
    </lineage>
</organism>
<reference evidence="2" key="1">
    <citation type="journal article" date="2019" name="Int. J. Syst. Evol. Microbiol.">
        <title>The Global Catalogue of Microorganisms (GCM) 10K type strain sequencing project: providing services to taxonomists for standard genome sequencing and annotation.</title>
        <authorList>
            <consortium name="The Broad Institute Genomics Platform"/>
            <consortium name="The Broad Institute Genome Sequencing Center for Infectious Disease"/>
            <person name="Wu L."/>
            <person name="Ma J."/>
        </authorList>
    </citation>
    <scope>NUCLEOTIDE SEQUENCE [LARGE SCALE GENOMIC DNA]</scope>
    <source>
        <strain evidence="2">CCUG 73951</strain>
    </source>
</reference>
<sequence>MKIYTVGHSNHDKQPFLKMLGTADVEYVADIRAFPASRKHPQFNEDRIEDWLREAGIEYRHFPLLGGRRSRSGEVGENLNAGWDNHSFHNYADYTLTKEFQDGLEDLKELAEEKNLVYMCSERHPARCHRLLVSNWLQSNGWEVFHLINDSKGKTELVGHELGRWGATPIVEEDGTVVYPPLRD</sequence>
<protein>
    <submittedName>
        <fullName evidence="1">DUF488 family protein</fullName>
    </submittedName>
</protein>
<dbReference type="PANTHER" id="PTHR39337:SF1">
    <property type="entry name" value="BLR5642 PROTEIN"/>
    <property type="match status" value="1"/>
</dbReference>
<dbReference type="InterPro" id="IPR007438">
    <property type="entry name" value="DUF488"/>
</dbReference>
<dbReference type="PIRSF" id="PIRSF024492">
    <property type="entry name" value="UCP024492"/>
    <property type="match status" value="1"/>
</dbReference>
<evidence type="ECO:0000313" key="1">
    <source>
        <dbReference type="EMBL" id="MFC7321476.1"/>
    </source>
</evidence>
<name>A0ABW2K3W2_9BACI</name>
<proteinExistence type="predicted"/>
<keyword evidence="2" id="KW-1185">Reference proteome</keyword>
<comment type="caution">
    <text evidence="1">The sequence shown here is derived from an EMBL/GenBank/DDBJ whole genome shotgun (WGS) entry which is preliminary data.</text>
</comment>
<dbReference type="EMBL" id="JBHTBY010000009">
    <property type="protein sequence ID" value="MFC7321476.1"/>
    <property type="molecule type" value="Genomic_DNA"/>
</dbReference>
<gene>
    <name evidence="1" type="ORF">ACFQMN_11340</name>
</gene>